<proteinExistence type="predicted"/>
<organism evidence="1 2">
    <name type="scientific">Fasciolopsis buskii</name>
    <dbReference type="NCBI Taxonomy" id="27845"/>
    <lineage>
        <taxon>Eukaryota</taxon>
        <taxon>Metazoa</taxon>
        <taxon>Spiralia</taxon>
        <taxon>Lophotrochozoa</taxon>
        <taxon>Platyhelminthes</taxon>
        <taxon>Trematoda</taxon>
        <taxon>Digenea</taxon>
        <taxon>Plagiorchiida</taxon>
        <taxon>Echinostomata</taxon>
        <taxon>Echinostomatoidea</taxon>
        <taxon>Fasciolidae</taxon>
        <taxon>Fasciolopsis</taxon>
    </lineage>
</organism>
<keyword evidence="2" id="KW-1185">Reference proteome</keyword>
<reference evidence="1" key="1">
    <citation type="submission" date="2019-05" db="EMBL/GenBank/DDBJ databases">
        <title>Annotation for the trematode Fasciolopsis buski.</title>
        <authorList>
            <person name="Choi Y.-J."/>
        </authorList>
    </citation>
    <scope>NUCLEOTIDE SEQUENCE</scope>
    <source>
        <strain evidence="1">HT</strain>
        <tissue evidence="1">Whole worm</tissue>
    </source>
</reference>
<sequence length="416" mass="44602">MRLRTQQKQQSHNDLYHQSLANRRSKWVVNPTQLMSSDQSATVRPHTATNVRTNCQMALSRHCLQHFGLSGCLDPDNPGSPSSVLETSIIAGPVHFGSSSPHLYLIKALNQLCMHSTTDLVSTCSENSYNGSSLPNCLPGFEHQPDLCSQCLPVSKQQSHQTSVSAMDSLYSACSVKPTDPYCFASSTVSVIGTDTHHPNDVWAATICDATASNTQFLLNAQVTEATTASLSTMHALNPTDYLSPSRFVKNSLLLRLFPLASTRLERILSVGEGAASAKTARLNAICSQTAHDPINSRTSTLSSGMICCDTLDDEGDDDDLAGAFPYLAASGPSDVGETVLPMSSFTPYFGHGMFVTSDSNKENPIATTRCCVAIGDGRRCCPSTRMSSPTQVVDQMSGVSVTSSMIASMTGCPRR</sequence>
<gene>
    <name evidence="1" type="ORF">FBUS_01685</name>
</gene>
<evidence type="ECO:0000313" key="2">
    <source>
        <dbReference type="Proteomes" id="UP000728185"/>
    </source>
</evidence>
<dbReference type="Proteomes" id="UP000728185">
    <property type="component" value="Unassembled WGS sequence"/>
</dbReference>
<protein>
    <submittedName>
        <fullName evidence="1">Uncharacterized protein</fullName>
    </submittedName>
</protein>
<evidence type="ECO:0000313" key="1">
    <source>
        <dbReference type="EMBL" id="KAA0193531.1"/>
    </source>
</evidence>
<accession>A0A8E0RUZ7</accession>
<dbReference type="AlphaFoldDB" id="A0A8E0RUZ7"/>
<comment type="caution">
    <text evidence="1">The sequence shown here is derived from an EMBL/GenBank/DDBJ whole genome shotgun (WGS) entry which is preliminary data.</text>
</comment>
<dbReference type="EMBL" id="LUCM01004968">
    <property type="protein sequence ID" value="KAA0193531.1"/>
    <property type="molecule type" value="Genomic_DNA"/>
</dbReference>
<name>A0A8E0RUZ7_9TREM</name>